<proteinExistence type="predicted"/>
<reference evidence="2" key="1">
    <citation type="submission" date="2018-10" db="EMBL/GenBank/DDBJ databases">
        <title>Transcriptome assembly of Aceria tosichella (Wheat curl mite) Type 2.</title>
        <authorList>
            <person name="Scully E.D."/>
            <person name="Geib S.M."/>
            <person name="Palmer N.A."/>
            <person name="Gupta A.K."/>
            <person name="Sarath G."/>
            <person name="Tatineni S."/>
        </authorList>
    </citation>
    <scope>NUCLEOTIDE SEQUENCE</scope>
    <source>
        <strain evidence="2">LincolnNE</strain>
    </source>
</reference>
<feature type="compositionally biased region" description="Basic and acidic residues" evidence="1">
    <location>
        <begin position="495"/>
        <end position="519"/>
    </location>
</feature>
<feature type="compositionally biased region" description="Basic and acidic residues" evidence="1">
    <location>
        <begin position="56"/>
        <end position="78"/>
    </location>
</feature>
<dbReference type="EMBL" id="GGYP01002175">
    <property type="protein sequence ID" value="MDE46946.1"/>
    <property type="molecule type" value="Transcribed_RNA"/>
</dbReference>
<feature type="region of interest" description="Disordered" evidence="1">
    <location>
        <begin position="1"/>
        <end position="206"/>
    </location>
</feature>
<feature type="compositionally biased region" description="Polar residues" evidence="1">
    <location>
        <begin position="427"/>
        <end position="439"/>
    </location>
</feature>
<sequence length="658" mass="72597">MGGDMTNLKNSNLKVPPLKIVLSSATSGGSDRSSSTSPSSDSESLDSNHTIISENQQERNNRPDPKDDAIQGKFDKVSRGHTAKGNANGGYSGTDQKAANTTAATTTTTASTVSGSRRLHQDQNSDINLDSTATTKEPTSTSNQRITRSSQRAAQQNRSDNCNETNGDDTNLADNQDKSNSELGQRKVKRRKQEQTEALEESNQQVQQQPIVMANICPANYQLPSQNSFELYRDIRNRPHMKMMKLDLVPPRVPHGFKDYIIYGGPYLLDGNKVGLGLSGGRIDSPGASMKTGAKPKLSSNFQRRISMNQSSFNQRHRSYVIPKLLDAPKNLKSGSPLFKLFQDQELARQRMRMQHLKERERSVLISEQEILRAYNQVTIADNQQTLHLSACTYFYYQERYHYVDEKSNYLDSINQKDSSQSRENSDSCNAENATTGRHQTSKGDEQQNSVATNNSQPSDKARQSSEVKDDKDLGNQNSESSSSVGPDAGPSKKKVSDQEGSEKVEAIIDSKNSCDNDLSKSSSESSTKGQDSKGEKSTDNNSSDGKTLGEPIPAGDKAANGETCSTAVQPGVTISDSDLKGANKEAFLLNLQEIDNKWAKIKDEMFVRHKNESDSLYAVQCLEWEWKAKEIGSCDVRLSLKVDPEFVPRVVVSSLDY</sequence>
<feature type="compositionally biased region" description="Polar residues" evidence="1">
    <location>
        <begin position="447"/>
        <end position="459"/>
    </location>
</feature>
<feature type="region of interest" description="Disordered" evidence="1">
    <location>
        <begin position="414"/>
        <end position="564"/>
    </location>
</feature>
<dbReference type="PANTHER" id="PTHR24149">
    <property type="entry name" value="ANKYRIN REPEAT DOMAIN-CONTAINING PROTEIN 12"/>
    <property type="match status" value="1"/>
</dbReference>
<name>A0A6G1S8W0_9ACAR</name>
<feature type="compositionally biased region" description="Low complexity" evidence="1">
    <location>
        <begin position="520"/>
        <end position="530"/>
    </location>
</feature>
<protein>
    <submittedName>
        <fullName evidence="2">Ankyrin repeat domain-containing protein 12</fullName>
    </submittedName>
</protein>
<accession>A0A6G1S8W0</accession>
<feature type="compositionally biased region" description="Low complexity" evidence="1">
    <location>
        <begin position="98"/>
        <end position="112"/>
    </location>
</feature>
<feature type="compositionally biased region" description="Basic and acidic residues" evidence="1">
    <location>
        <begin position="460"/>
        <end position="474"/>
    </location>
</feature>
<dbReference type="InterPro" id="IPR053210">
    <property type="entry name" value="ANKRD12"/>
</dbReference>
<dbReference type="AlphaFoldDB" id="A0A6G1S8W0"/>
<evidence type="ECO:0000313" key="2">
    <source>
        <dbReference type="EMBL" id="MDE46946.1"/>
    </source>
</evidence>
<dbReference type="PANTHER" id="PTHR24149:SF14">
    <property type="entry name" value="ANKYRIN REPEAT DOMAIN 12"/>
    <property type="match status" value="1"/>
</dbReference>
<gene>
    <name evidence="2" type="primary">ANKRD12</name>
    <name evidence="2" type="ORF">g.8554</name>
</gene>
<feature type="compositionally biased region" description="Low complexity" evidence="1">
    <location>
        <begin position="23"/>
        <end position="47"/>
    </location>
</feature>
<feature type="compositionally biased region" description="Polar residues" evidence="1">
    <location>
        <begin position="475"/>
        <end position="485"/>
    </location>
</feature>
<feature type="compositionally biased region" description="Polar residues" evidence="1">
    <location>
        <begin position="122"/>
        <end position="174"/>
    </location>
</feature>
<dbReference type="GO" id="GO:0005654">
    <property type="term" value="C:nucleoplasm"/>
    <property type="evidence" value="ECO:0007669"/>
    <property type="project" value="TreeGrafter"/>
</dbReference>
<organism evidence="2">
    <name type="scientific">Aceria tosichella</name>
    <name type="common">wheat curl mite</name>
    <dbReference type="NCBI Taxonomy" id="561515"/>
    <lineage>
        <taxon>Eukaryota</taxon>
        <taxon>Metazoa</taxon>
        <taxon>Ecdysozoa</taxon>
        <taxon>Arthropoda</taxon>
        <taxon>Chelicerata</taxon>
        <taxon>Arachnida</taxon>
        <taxon>Acari</taxon>
        <taxon>Acariformes</taxon>
        <taxon>Trombidiformes</taxon>
        <taxon>Prostigmata</taxon>
        <taxon>Eupodina</taxon>
        <taxon>Eriophyoidea</taxon>
        <taxon>Eriophyidae</taxon>
        <taxon>Eriophyinae</taxon>
        <taxon>Aceriini</taxon>
        <taxon>Aceria</taxon>
    </lineage>
</organism>
<evidence type="ECO:0000256" key="1">
    <source>
        <dbReference type="SAM" id="MobiDB-lite"/>
    </source>
</evidence>